<name>A0AAV8E9M1_9POAL</name>
<keyword evidence="11" id="KW-1185">Reference proteome</keyword>
<evidence type="ECO:0000259" key="6">
    <source>
        <dbReference type="Pfam" id="PF00931"/>
    </source>
</evidence>
<protein>
    <submittedName>
        <fullName evidence="10">Nbs-lrr resistance protein</fullName>
    </submittedName>
</protein>
<dbReference type="GO" id="GO:0043531">
    <property type="term" value="F:ADP binding"/>
    <property type="evidence" value="ECO:0007669"/>
    <property type="project" value="InterPro"/>
</dbReference>
<dbReference type="SUPFAM" id="SSF52058">
    <property type="entry name" value="L domain-like"/>
    <property type="match status" value="1"/>
</dbReference>
<dbReference type="Gene3D" id="1.20.5.4130">
    <property type="match status" value="1"/>
</dbReference>
<dbReference type="FunFam" id="3.40.50.300:FF:001091">
    <property type="entry name" value="Probable disease resistance protein At1g61300"/>
    <property type="match status" value="1"/>
</dbReference>
<dbReference type="GO" id="GO:0002758">
    <property type="term" value="P:innate immune response-activating signaling pathway"/>
    <property type="evidence" value="ECO:0007669"/>
    <property type="project" value="UniProtKB-ARBA"/>
</dbReference>
<dbReference type="CDD" id="cd14798">
    <property type="entry name" value="RX-CC_like"/>
    <property type="match status" value="1"/>
</dbReference>
<sequence length="896" mass="102829">MAESVVKFVLEKLGDVVVKEVLHLYGVGEQVEKVSRELSRIQAFIKDADRRRIVDERQKQWVKEVRDLAYRIEDVIDTFLVEMPEPKPGKREAVKRWFMKTKNFRVFQRVGDDINQIMARIQEINESRITYGITNIGEGIEEEIRQPVRRIVLPDNDEAGIVGFEADRDKITSLLLDETTTRRSVVSIVGPGGLGKTTLARKVYNSEDVKKQFDVRMCVVISQTFDPIDILRKIAKQLEIQQPQDLSEHELAELYQSLATKRYLLVLDDIWKNDLWTQIEGILPNSNNMSRVLITTRFFDVAKEADPLSTPYKLQFLTEELSLELFLKKALINRNANEECPPDLLDIGKKFVKRCDGLPLALIVLGGLLSKKQGNYATWSRMMQTMNWGVDGEECLAIIGTSYEDLPLALKSCFMYFAAFPEDHDIPAQSLIRMWIAEGFIPQIQNRTLEDTAYSFLEDLAQRSMIQVSHRDFDGSITFCRIHDLLHSLAIQKAKDDNFLMVCSNSEDLQNCGQMQRLAIHGSSWDSKGKESEELYYNIASASPNLRSLFSWERIPKIAELMHLRVLCTMSIHTDTENHEKFGRLSLLRYVQPMLWVESKKDIQNFQKFIGGMKFLQTLDLRGSMISGDLPDCLWHVKTLRHVLLDWEQHSSGPLPSVDLVNLQTLSGVVPRESWEAKGLPKIPNVKILRIRSSNESQWNTIAALLGTVEHLTSLNISGNDIPLNIIDMRGFPFYHRLQSLKLISINKWDTSDTKKISLDHVMLPIHLTELELYNLQFQEDPMAVLRKLENLRQLLISCIKIQQLCCFAGVFGQLEFLEIFNLEQLEELKIEEGAMPALKKLAVIFCPKLRVPSGLQYLTVLQNLVWHSRISEGMENQIRSICKHVPSIDINRSGF</sequence>
<dbReference type="AlphaFoldDB" id="A0AAV8E9M1"/>
<evidence type="ECO:0000313" key="10">
    <source>
        <dbReference type="EMBL" id="KAJ4775007.1"/>
    </source>
</evidence>
<dbReference type="InterPro" id="IPR027417">
    <property type="entry name" value="P-loop_NTPase"/>
</dbReference>
<evidence type="ECO:0000256" key="2">
    <source>
        <dbReference type="ARBA" id="ARBA00022614"/>
    </source>
</evidence>
<dbReference type="Gene3D" id="1.10.8.430">
    <property type="entry name" value="Helical domain of apoptotic protease-activating factors"/>
    <property type="match status" value="1"/>
</dbReference>
<keyword evidence="5" id="KW-0611">Plant defense</keyword>
<dbReference type="FunFam" id="1.10.10.10:FF:000322">
    <property type="entry name" value="Probable disease resistance protein At1g63360"/>
    <property type="match status" value="1"/>
</dbReference>
<evidence type="ECO:0000256" key="1">
    <source>
        <dbReference type="ARBA" id="ARBA00008894"/>
    </source>
</evidence>
<evidence type="ECO:0000256" key="5">
    <source>
        <dbReference type="ARBA" id="ARBA00022821"/>
    </source>
</evidence>
<dbReference type="InterPro" id="IPR055414">
    <property type="entry name" value="LRR_R13L4/SHOC2-like"/>
</dbReference>
<dbReference type="PRINTS" id="PR00364">
    <property type="entry name" value="DISEASERSIST"/>
</dbReference>
<dbReference type="Pfam" id="PF18052">
    <property type="entry name" value="Rx_N"/>
    <property type="match status" value="1"/>
</dbReference>
<dbReference type="Gene3D" id="1.10.10.10">
    <property type="entry name" value="Winged helix-like DNA-binding domain superfamily/Winged helix DNA-binding domain"/>
    <property type="match status" value="1"/>
</dbReference>
<dbReference type="InterPro" id="IPR032675">
    <property type="entry name" value="LRR_dom_sf"/>
</dbReference>
<dbReference type="Pfam" id="PF23559">
    <property type="entry name" value="WHD_DRP"/>
    <property type="match status" value="1"/>
</dbReference>
<dbReference type="InterPro" id="IPR002182">
    <property type="entry name" value="NB-ARC"/>
</dbReference>
<dbReference type="Gene3D" id="3.40.50.300">
    <property type="entry name" value="P-loop containing nucleotide triphosphate hydrolases"/>
    <property type="match status" value="1"/>
</dbReference>
<dbReference type="GO" id="GO:0009626">
    <property type="term" value="P:plant-type hypersensitive response"/>
    <property type="evidence" value="ECO:0007669"/>
    <property type="project" value="UniProtKB-ARBA"/>
</dbReference>
<evidence type="ECO:0000256" key="4">
    <source>
        <dbReference type="ARBA" id="ARBA00022741"/>
    </source>
</evidence>
<evidence type="ECO:0000256" key="3">
    <source>
        <dbReference type="ARBA" id="ARBA00022737"/>
    </source>
</evidence>
<proteinExistence type="inferred from homology"/>
<dbReference type="InterPro" id="IPR041118">
    <property type="entry name" value="Rx_N"/>
</dbReference>
<dbReference type="Pfam" id="PF23598">
    <property type="entry name" value="LRR_14"/>
    <property type="match status" value="1"/>
</dbReference>
<accession>A0AAV8E9M1</accession>
<dbReference type="EMBL" id="JAMFTS010000003">
    <property type="protein sequence ID" value="KAJ4775007.1"/>
    <property type="molecule type" value="Genomic_DNA"/>
</dbReference>
<dbReference type="SUPFAM" id="SSF52540">
    <property type="entry name" value="P-loop containing nucleoside triphosphate hydrolases"/>
    <property type="match status" value="1"/>
</dbReference>
<dbReference type="InterPro" id="IPR038005">
    <property type="entry name" value="RX-like_CC"/>
</dbReference>
<gene>
    <name evidence="10" type="ORF">LUZ62_059264</name>
</gene>
<feature type="domain" description="Disease resistance protein winged helix" evidence="8">
    <location>
        <begin position="420"/>
        <end position="490"/>
    </location>
</feature>
<reference evidence="10" key="1">
    <citation type="submission" date="2022-08" db="EMBL/GenBank/DDBJ databases">
        <authorList>
            <person name="Marques A."/>
        </authorList>
    </citation>
    <scope>NUCLEOTIDE SEQUENCE</scope>
    <source>
        <strain evidence="10">RhyPub2mFocal</strain>
        <tissue evidence="10">Leaves</tissue>
    </source>
</reference>
<dbReference type="GO" id="GO:0042742">
    <property type="term" value="P:defense response to bacterium"/>
    <property type="evidence" value="ECO:0007669"/>
    <property type="project" value="UniProtKB-ARBA"/>
</dbReference>
<keyword evidence="4" id="KW-0547">Nucleotide-binding</keyword>
<comment type="similarity">
    <text evidence="1">Belongs to the disease resistance NB-LRR family.</text>
</comment>
<dbReference type="InterPro" id="IPR044974">
    <property type="entry name" value="Disease_R_plants"/>
</dbReference>
<organism evidence="10 11">
    <name type="scientific">Rhynchospora pubera</name>
    <dbReference type="NCBI Taxonomy" id="906938"/>
    <lineage>
        <taxon>Eukaryota</taxon>
        <taxon>Viridiplantae</taxon>
        <taxon>Streptophyta</taxon>
        <taxon>Embryophyta</taxon>
        <taxon>Tracheophyta</taxon>
        <taxon>Spermatophyta</taxon>
        <taxon>Magnoliopsida</taxon>
        <taxon>Liliopsida</taxon>
        <taxon>Poales</taxon>
        <taxon>Cyperaceae</taxon>
        <taxon>Cyperoideae</taxon>
        <taxon>Rhynchosporeae</taxon>
        <taxon>Rhynchospora</taxon>
    </lineage>
</organism>
<dbReference type="InterPro" id="IPR036388">
    <property type="entry name" value="WH-like_DNA-bd_sf"/>
</dbReference>
<dbReference type="InterPro" id="IPR058922">
    <property type="entry name" value="WHD_DRP"/>
</dbReference>
<comment type="caution">
    <text evidence="10">The sequence shown here is derived from an EMBL/GenBank/DDBJ whole genome shotgun (WGS) entry which is preliminary data.</text>
</comment>
<keyword evidence="3" id="KW-0677">Repeat</keyword>
<feature type="domain" description="NB-ARC" evidence="6">
    <location>
        <begin position="166"/>
        <end position="332"/>
    </location>
</feature>
<evidence type="ECO:0000259" key="9">
    <source>
        <dbReference type="Pfam" id="PF23598"/>
    </source>
</evidence>
<feature type="domain" description="Disease resistance N-terminal" evidence="7">
    <location>
        <begin position="5"/>
        <end position="91"/>
    </location>
</feature>
<dbReference type="PANTHER" id="PTHR23155">
    <property type="entry name" value="DISEASE RESISTANCE PROTEIN RP"/>
    <property type="match status" value="1"/>
</dbReference>
<evidence type="ECO:0000259" key="8">
    <source>
        <dbReference type="Pfam" id="PF23559"/>
    </source>
</evidence>
<feature type="domain" description="Disease resistance R13L4/SHOC-2-like LRR" evidence="9">
    <location>
        <begin position="553"/>
        <end position="879"/>
    </location>
</feature>
<evidence type="ECO:0000259" key="7">
    <source>
        <dbReference type="Pfam" id="PF18052"/>
    </source>
</evidence>
<dbReference type="Pfam" id="PF00931">
    <property type="entry name" value="NB-ARC"/>
    <property type="match status" value="1"/>
</dbReference>
<evidence type="ECO:0000313" key="11">
    <source>
        <dbReference type="Proteomes" id="UP001140206"/>
    </source>
</evidence>
<dbReference type="Proteomes" id="UP001140206">
    <property type="component" value="Chromosome 3"/>
</dbReference>
<dbReference type="InterPro" id="IPR042197">
    <property type="entry name" value="Apaf_helical"/>
</dbReference>
<keyword evidence="2" id="KW-0433">Leucine-rich repeat</keyword>
<dbReference type="Gene3D" id="3.80.10.10">
    <property type="entry name" value="Ribonuclease Inhibitor"/>
    <property type="match status" value="1"/>
</dbReference>
<dbReference type="PANTHER" id="PTHR23155:SF1185">
    <property type="entry name" value="DISEASE RESISTANCE RPP8-LIKE PROTEIN 3-RELATED"/>
    <property type="match status" value="1"/>
</dbReference>